<organism evidence="6 7">
    <name type="scientific">Lobosporangium transversale</name>
    <dbReference type="NCBI Taxonomy" id="64571"/>
    <lineage>
        <taxon>Eukaryota</taxon>
        <taxon>Fungi</taxon>
        <taxon>Fungi incertae sedis</taxon>
        <taxon>Mucoromycota</taxon>
        <taxon>Mortierellomycotina</taxon>
        <taxon>Mortierellomycetes</taxon>
        <taxon>Mortierellales</taxon>
        <taxon>Mortierellaceae</taxon>
        <taxon>Lobosporangium</taxon>
    </lineage>
</organism>
<comment type="caution">
    <text evidence="6">The sequence shown here is derived from an EMBL/GenBank/DDBJ whole genome shotgun (WGS) entry which is preliminary data.</text>
</comment>
<dbReference type="GeneID" id="33571546"/>
<evidence type="ECO:0000256" key="1">
    <source>
        <dbReference type="ARBA" id="ARBA00022603"/>
    </source>
</evidence>
<feature type="compositionally biased region" description="Basic and acidic residues" evidence="5">
    <location>
        <begin position="467"/>
        <end position="489"/>
    </location>
</feature>
<dbReference type="EMBL" id="MCFF01000004">
    <property type="protein sequence ID" value="ORZ27272.1"/>
    <property type="molecule type" value="Genomic_DNA"/>
</dbReference>
<dbReference type="Pfam" id="PF00145">
    <property type="entry name" value="DNA_methylase"/>
    <property type="match status" value="1"/>
</dbReference>
<dbReference type="Proteomes" id="UP000193648">
    <property type="component" value="Unassembled WGS sequence"/>
</dbReference>
<comment type="similarity">
    <text evidence="4">Belongs to the class I-like SAM-binding methyltransferase superfamily. C5-methyltransferase family.</text>
</comment>
<dbReference type="InterPro" id="IPR029063">
    <property type="entry name" value="SAM-dependent_MTases_sf"/>
</dbReference>
<evidence type="ECO:0000313" key="7">
    <source>
        <dbReference type="Proteomes" id="UP000193648"/>
    </source>
</evidence>
<evidence type="ECO:0000313" key="6">
    <source>
        <dbReference type="EMBL" id="ORZ27272.1"/>
    </source>
</evidence>
<gene>
    <name evidence="6" type="ORF">BCR41DRAFT_419088</name>
</gene>
<reference evidence="6 7" key="1">
    <citation type="submission" date="2016-07" db="EMBL/GenBank/DDBJ databases">
        <title>Pervasive Adenine N6-methylation of Active Genes in Fungi.</title>
        <authorList>
            <consortium name="DOE Joint Genome Institute"/>
            <person name="Mondo S.J."/>
            <person name="Dannebaum R.O."/>
            <person name="Kuo R.C."/>
            <person name="Labutti K."/>
            <person name="Haridas S."/>
            <person name="Kuo A."/>
            <person name="Salamov A."/>
            <person name="Ahrendt S.R."/>
            <person name="Lipzen A."/>
            <person name="Sullivan W."/>
            <person name="Andreopoulos W.B."/>
            <person name="Clum A."/>
            <person name="Lindquist E."/>
            <person name="Daum C."/>
            <person name="Ramamoorthy G.K."/>
            <person name="Gryganskyi A."/>
            <person name="Culley D."/>
            <person name="Magnuson J.K."/>
            <person name="James T.Y."/>
            <person name="O'Malley M.A."/>
            <person name="Stajich J.E."/>
            <person name="Spatafora J.W."/>
            <person name="Visel A."/>
            <person name="Grigoriev I.V."/>
        </authorList>
    </citation>
    <scope>NUCLEOTIDE SEQUENCE [LARGE SCALE GENOMIC DNA]</scope>
    <source>
        <strain evidence="6 7">NRRL 3116</strain>
    </source>
</reference>
<dbReference type="InterPro" id="IPR001525">
    <property type="entry name" value="C5_MeTfrase"/>
</dbReference>
<evidence type="ECO:0000256" key="5">
    <source>
        <dbReference type="SAM" id="MobiDB-lite"/>
    </source>
</evidence>
<name>A0A1Y2H2J7_9FUNG</name>
<feature type="active site" evidence="4">
    <location>
        <position position="78"/>
    </location>
</feature>
<dbReference type="GO" id="GO:0032259">
    <property type="term" value="P:methylation"/>
    <property type="evidence" value="ECO:0007669"/>
    <property type="project" value="UniProtKB-KW"/>
</dbReference>
<dbReference type="PROSITE" id="PS51679">
    <property type="entry name" value="SAM_MT_C5"/>
    <property type="match status" value="1"/>
</dbReference>
<accession>A0A1Y2H2J7</accession>
<evidence type="ECO:0000256" key="3">
    <source>
        <dbReference type="ARBA" id="ARBA00022691"/>
    </source>
</evidence>
<feature type="region of interest" description="Disordered" evidence="5">
    <location>
        <begin position="358"/>
        <end position="403"/>
    </location>
</feature>
<feature type="compositionally biased region" description="Polar residues" evidence="5">
    <location>
        <begin position="388"/>
        <end position="403"/>
    </location>
</feature>
<dbReference type="PANTHER" id="PTHR46098">
    <property type="entry name" value="TRNA (CYTOSINE(38)-C(5))-METHYLTRANSFERASE"/>
    <property type="match status" value="1"/>
</dbReference>
<evidence type="ECO:0000256" key="2">
    <source>
        <dbReference type="ARBA" id="ARBA00022679"/>
    </source>
</evidence>
<dbReference type="Gene3D" id="3.40.50.150">
    <property type="entry name" value="Vaccinia Virus protein VP39"/>
    <property type="match status" value="1"/>
</dbReference>
<dbReference type="AlphaFoldDB" id="A0A1Y2H2J7"/>
<evidence type="ECO:0000256" key="4">
    <source>
        <dbReference type="PROSITE-ProRule" id="PRU01016"/>
    </source>
</evidence>
<dbReference type="RefSeq" id="XP_021884999.1">
    <property type="nucleotide sequence ID" value="XM_022029703.1"/>
</dbReference>
<dbReference type="GO" id="GO:0008168">
    <property type="term" value="F:methyltransferase activity"/>
    <property type="evidence" value="ECO:0007669"/>
    <property type="project" value="UniProtKB-KW"/>
</dbReference>
<dbReference type="PRINTS" id="PR00105">
    <property type="entry name" value="C5METTRFRASE"/>
</dbReference>
<dbReference type="InterPro" id="IPR050750">
    <property type="entry name" value="C5-MTase"/>
</dbReference>
<dbReference type="OrthoDB" id="414133at2759"/>
<dbReference type="SUPFAM" id="SSF53335">
    <property type="entry name" value="S-adenosyl-L-methionine-dependent methyltransferases"/>
    <property type="match status" value="1"/>
</dbReference>
<sequence length="512" mass="57579">MTTIRALEFFSGIGGLHFGFNASGAKGEVLDSFDMNQQANDTYLLSFGKKPVSRGIDRLMVKDIEKYNANCWLMSPPCQPYTRGGKLLDDQDNRAKPLLHLLDQLERMSSPPTYVFLENVKNFEVSRSRERLVRLLNKMGYVFRECLLAPYNFGVPNDRLRYFLMARLRSSFKQDTTIVPTGSIAITTTTITTTTTATTTTAAAAATSSSTAPESLVGDVFDPEKELIYTTWPFPAFVEDPKTPVQQHSFKLPELRHFLDKDETHVKDYLLSKQLILERPNFRFDILRPSSNRSSCFTKAYGGHHVASGGGLLQTLKMEQEDYDFGNSESIAELGLRFFSPTEVARLHVFPLKEEHEYGLDGDSNSNSNNHNKTNGSSTSENDKDADSIQTTQVHPNSQQTVTTVRPFDPQLARKPEGPFLQFPHKLKALQRYKLLGNSLNVWVVAELLRGILFADHPGTPLPVYRTSDESSKPLESTSKHSIDKHSESIESEQNTVEDEARNPKRLKTQTA</sequence>
<dbReference type="PANTHER" id="PTHR46098:SF1">
    <property type="entry name" value="TRNA (CYTOSINE(38)-C(5))-METHYLTRANSFERASE"/>
    <property type="match status" value="1"/>
</dbReference>
<feature type="compositionally biased region" description="Low complexity" evidence="5">
    <location>
        <begin position="364"/>
        <end position="380"/>
    </location>
</feature>
<feature type="region of interest" description="Disordered" evidence="5">
    <location>
        <begin position="465"/>
        <end position="512"/>
    </location>
</feature>
<keyword evidence="1 4" id="KW-0489">Methyltransferase</keyword>
<protein>
    <submittedName>
        <fullName evidence="6">S-adenosyl-L-methionine-dependent methyltransferase</fullName>
    </submittedName>
</protein>
<dbReference type="GO" id="GO:0005634">
    <property type="term" value="C:nucleus"/>
    <property type="evidence" value="ECO:0007669"/>
    <property type="project" value="TreeGrafter"/>
</dbReference>
<dbReference type="Gene3D" id="3.90.120.10">
    <property type="entry name" value="DNA Methylase, subunit A, domain 2"/>
    <property type="match status" value="1"/>
</dbReference>
<proteinExistence type="inferred from homology"/>
<dbReference type="STRING" id="64571.A0A1Y2H2J7"/>
<keyword evidence="3 4" id="KW-0949">S-adenosyl-L-methionine</keyword>
<keyword evidence="7" id="KW-1185">Reference proteome</keyword>
<dbReference type="InParanoid" id="A0A1Y2H2J7"/>
<keyword evidence="2 4" id="KW-0808">Transferase</keyword>